<reference evidence="2" key="3">
    <citation type="journal article" date="2023" name="Microbiol. Resour. Announc.">
        <title>Draft Genome Sequence of Granulicatella sp. Strain S8, Isolated from a Marine Fish, Seriola quinqueradiata.</title>
        <authorList>
            <person name="Lee M."/>
            <person name="Farooq A."/>
            <person name="Jeong J.B."/>
            <person name="Jung M.Y."/>
        </authorList>
    </citation>
    <scope>NUCLEOTIDE SEQUENCE</scope>
    <source>
        <strain evidence="2">S8</strain>
    </source>
</reference>
<dbReference type="Pfam" id="PF07314">
    <property type="entry name" value="Lit"/>
    <property type="match status" value="1"/>
</dbReference>
<dbReference type="EMBL" id="JANHNZ010000002">
    <property type="protein sequence ID" value="MCQ9209367.1"/>
    <property type="molecule type" value="Genomic_DNA"/>
</dbReference>
<protein>
    <submittedName>
        <fullName evidence="2">TIGR01906 family membrane protein</fullName>
    </submittedName>
</protein>
<dbReference type="RefSeq" id="WP_256944485.1">
    <property type="nucleotide sequence ID" value="NZ_JANHNZ010000002.1"/>
</dbReference>
<keyword evidence="1" id="KW-0812">Transmembrane</keyword>
<evidence type="ECO:0000313" key="2">
    <source>
        <dbReference type="EMBL" id="MCQ9209367.1"/>
    </source>
</evidence>
<proteinExistence type="predicted"/>
<keyword evidence="1" id="KW-1133">Transmembrane helix</keyword>
<dbReference type="Proteomes" id="UP001059480">
    <property type="component" value="Unassembled WGS sequence"/>
</dbReference>
<feature type="transmembrane region" description="Helical" evidence="1">
    <location>
        <begin position="181"/>
        <end position="204"/>
    </location>
</feature>
<gene>
    <name evidence="2" type="ORF">NPA36_02275</name>
</gene>
<feature type="transmembrane region" description="Helical" evidence="1">
    <location>
        <begin position="7"/>
        <end position="30"/>
    </location>
</feature>
<keyword evidence="3" id="KW-1185">Reference proteome</keyword>
<organism evidence="2 3">
    <name type="scientific">Granulicatella seriolae</name>
    <dbReference type="NCBI Taxonomy" id="2967226"/>
    <lineage>
        <taxon>Bacteria</taxon>
        <taxon>Bacillati</taxon>
        <taxon>Bacillota</taxon>
        <taxon>Bacilli</taxon>
        <taxon>Lactobacillales</taxon>
        <taxon>Carnobacteriaceae</taxon>
        <taxon>Granulicatella</taxon>
    </lineage>
</organism>
<feature type="transmembrane region" description="Helical" evidence="1">
    <location>
        <begin position="94"/>
        <end position="111"/>
    </location>
</feature>
<evidence type="ECO:0000313" key="3">
    <source>
        <dbReference type="Proteomes" id="UP001059480"/>
    </source>
</evidence>
<sequence>MNKTRVIKWLTAISLFLFILSISILFVIFYRPLYSMAIGWFDIESMTGLSKLQLENNYQQLMDYLTKPWVSQLVMTNFPSSEQGLFHFHEVKRLFMVDYVVVVVTLGILYYGAKWLQREGKLWLLLNPLKLLLMLPFVVLTMVAFFFDPLFVFFHKVFFNNDAWIFDVRTDPVIAALPQDFFLVCFAAVFILLMLGLFLAHTAIKNSLKPRQ</sequence>
<evidence type="ECO:0000256" key="1">
    <source>
        <dbReference type="SAM" id="Phobius"/>
    </source>
</evidence>
<comment type="caution">
    <text evidence="2">The sequence shown here is derived from an EMBL/GenBank/DDBJ whole genome shotgun (WGS) entry which is preliminary data.</text>
</comment>
<reference evidence="2" key="2">
    <citation type="journal article" date="2023" name="Curr. Microbiol.">
        <title>Granulicatella seriolae sp. nov., a Novel Facultative Anaerobe Isolated from Yellowtail Marine Fish.</title>
        <authorList>
            <person name="Lee M."/>
            <person name="Choi Y.J."/>
            <person name="Farooq A."/>
            <person name="Jeong J.B."/>
            <person name="Jung M.Y."/>
        </authorList>
    </citation>
    <scope>NUCLEOTIDE SEQUENCE</scope>
    <source>
        <strain evidence="2">S8</strain>
    </source>
</reference>
<accession>A0ABT1WLH1</accession>
<dbReference type="InterPro" id="IPR010178">
    <property type="entry name" value="Lit"/>
</dbReference>
<reference evidence="2" key="1">
    <citation type="submission" date="2022-07" db="EMBL/GenBank/DDBJ databases">
        <authorList>
            <person name="Jung M.-Y."/>
            <person name="Lee M."/>
        </authorList>
    </citation>
    <scope>NUCLEOTIDE SEQUENCE</scope>
    <source>
        <strain evidence="2">S8</strain>
    </source>
</reference>
<name>A0ABT1WLH1_9LACT</name>
<feature type="transmembrane region" description="Helical" evidence="1">
    <location>
        <begin position="131"/>
        <end position="154"/>
    </location>
</feature>
<dbReference type="NCBIfam" id="TIGR01906">
    <property type="entry name" value="integ_TIGR01906"/>
    <property type="match status" value="1"/>
</dbReference>
<keyword evidence="1" id="KW-0472">Membrane</keyword>